<dbReference type="Proteomes" id="UP001610446">
    <property type="component" value="Unassembled WGS sequence"/>
</dbReference>
<keyword evidence="4 6" id="KW-1133">Transmembrane helix</keyword>
<protein>
    <submittedName>
        <fullName evidence="7">GPR1/FUN34/yaaH family-domain-containing protein</fullName>
    </submittedName>
</protein>
<name>A0ABR4JKG8_9EURO</name>
<evidence type="ECO:0000256" key="6">
    <source>
        <dbReference type="SAM" id="Phobius"/>
    </source>
</evidence>
<comment type="subcellular location">
    <subcellularLocation>
        <location evidence="1">Membrane</location>
        <topology evidence="1">Multi-pass membrane protein</topology>
    </subcellularLocation>
</comment>
<organism evidence="7 8">
    <name type="scientific">Aspergillus pseudoustus</name>
    <dbReference type="NCBI Taxonomy" id="1810923"/>
    <lineage>
        <taxon>Eukaryota</taxon>
        <taxon>Fungi</taxon>
        <taxon>Dikarya</taxon>
        <taxon>Ascomycota</taxon>
        <taxon>Pezizomycotina</taxon>
        <taxon>Eurotiomycetes</taxon>
        <taxon>Eurotiomycetidae</taxon>
        <taxon>Eurotiales</taxon>
        <taxon>Aspergillaceae</taxon>
        <taxon>Aspergillus</taxon>
        <taxon>Aspergillus subgen. Nidulantes</taxon>
    </lineage>
</organism>
<evidence type="ECO:0000256" key="4">
    <source>
        <dbReference type="ARBA" id="ARBA00022989"/>
    </source>
</evidence>
<feature type="transmembrane region" description="Helical" evidence="6">
    <location>
        <begin position="111"/>
        <end position="130"/>
    </location>
</feature>
<keyword evidence="8" id="KW-1185">Reference proteome</keyword>
<feature type="transmembrane region" description="Helical" evidence="6">
    <location>
        <begin position="150"/>
        <end position="170"/>
    </location>
</feature>
<dbReference type="EMBL" id="JBFXLU010000125">
    <property type="protein sequence ID" value="KAL2840044.1"/>
    <property type="molecule type" value="Genomic_DNA"/>
</dbReference>
<dbReference type="Pfam" id="PF01184">
    <property type="entry name" value="Gpr1_Fun34_YaaH"/>
    <property type="match status" value="1"/>
</dbReference>
<evidence type="ECO:0000313" key="7">
    <source>
        <dbReference type="EMBL" id="KAL2840044.1"/>
    </source>
</evidence>
<feature type="transmembrane region" description="Helical" evidence="6">
    <location>
        <begin position="54"/>
        <end position="73"/>
    </location>
</feature>
<keyword evidence="5 6" id="KW-0472">Membrane</keyword>
<dbReference type="PANTHER" id="PTHR31123">
    <property type="entry name" value="ACCUMULATION OF DYADS PROTEIN 2-RELATED"/>
    <property type="match status" value="1"/>
</dbReference>
<proteinExistence type="inferred from homology"/>
<feature type="transmembrane region" description="Helical" evidence="6">
    <location>
        <begin position="213"/>
        <end position="234"/>
    </location>
</feature>
<sequence>MADTAQKPEIAHLSRYETAGTVNIPKDVFEQVYLTPKLPVTGNLRTSFGNPTPMALAGFVVSTSSFACQAMGWRGAQTGVDLIGIFYFLGGMLQIIGAIFEIILGNTFPSVVFGTLGSFWLGLGVTEQYVLGGNLASENFQASFASAEQIRHAGLFLCFMAVISFMFLVCSLRTNMVFVFIFVFLEIAFCLLTAAYWYLAQDETETASRLQKAGGACIFVFSLAAWYLLFSVLLRSVDFPFSLPLGDLSTRFKGAADRKKLAESLA</sequence>
<accession>A0ABR4JKG8</accession>
<evidence type="ECO:0000256" key="5">
    <source>
        <dbReference type="ARBA" id="ARBA00023136"/>
    </source>
</evidence>
<feature type="transmembrane region" description="Helical" evidence="6">
    <location>
        <begin position="85"/>
        <end position="104"/>
    </location>
</feature>
<gene>
    <name evidence="7" type="ORF">BJY01DRAFT_236872</name>
</gene>
<dbReference type="InterPro" id="IPR000791">
    <property type="entry name" value="Gpr1/Fun34/SatP-like"/>
</dbReference>
<comment type="caution">
    <text evidence="7">The sequence shown here is derived from an EMBL/GenBank/DDBJ whole genome shotgun (WGS) entry which is preliminary data.</text>
</comment>
<comment type="similarity">
    <text evidence="2">Belongs to the acetate uptake transporter (AceTr) (TC 2.A.96) family.</text>
</comment>
<reference evidence="7 8" key="1">
    <citation type="submission" date="2024-07" db="EMBL/GenBank/DDBJ databases">
        <title>Section-level genome sequencing and comparative genomics of Aspergillus sections Usti and Cavernicolus.</title>
        <authorList>
            <consortium name="Lawrence Berkeley National Laboratory"/>
            <person name="Nybo J.L."/>
            <person name="Vesth T.C."/>
            <person name="Theobald S."/>
            <person name="Frisvad J.C."/>
            <person name="Larsen T.O."/>
            <person name="Kjaerboelling I."/>
            <person name="Rothschild-Mancinelli K."/>
            <person name="Lyhne E.K."/>
            <person name="Kogle M.E."/>
            <person name="Barry K."/>
            <person name="Clum A."/>
            <person name="Na H."/>
            <person name="Ledsgaard L."/>
            <person name="Lin J."/>
            <person name="Lipzen A."/>
            <person name="Kuo A."/>
            <person name="Riley R."/>
            <person name="Mondo S."/>
            <person name="Labutti K."/>
            <person name="Haridas S."/>
            <person name="Pangalinan J."/>
            <person name="Salamov A.A."/>
            <person name="Simmons B.A."/>
            <person name="Magnuson J.K."/>
            <person name="Chen J."/>
            <person name="Drula E."/>
            <person name="Henrissat B."/>
            <person name="Wiebenga A."/>
            <person name="Lubbers R.J."/>
            <person name="Gomes A.C."/>
            <person name="Makela M.R."/>
            <person name="Stajich J."/>
            <person name="Grigoriev I.V."/>
            <person name="Mortensen U.H."/>
            <person name="De Vries R.P."/>
            <person name="Baker S.E."/>
            <person name="Andersen M.R."/>
        </authorList>
    </citation>
    <scope>NUCLEOTIDE SEQUENCE [LARGE SCALE GENOMIC DNA]</scope>
    <source>
        <strain evidence="7 8">CBS 123904</strain>
    </source>
</reference>
<dbReference type="InterPro" id="IPR051633">
    <property type="entry name" value="AceTr"/>
</dbReference>
<keyword evidence="3 6" id="KW-0812">Transmembrane</keyword>
<evidence type="ECO:0000256" key="3">
    <source>
        <dbReference type="ARBA" id="ARBA00022692"/>
    </source>
</evidence>
<evidence type="ECO:0000256" key="1">
    <source>
        <dbReference type="ARBA" id="ARBA00004141"/>
    </source>
</evidence>
<feature type="transmembrane region" description="Helical" evidence="6">
    <location>
        <begin position="177"/>
        <end position="198"/>
    </location>
</feature>
<evidence type="ECO:0000256" key="2">
    <source>
        <dbReference type="ARBA" id="ARBA00005587"/>
    </source>
</evidence>
<evidence type="ECO:0000313" key="8">
    <source>
        <dbReference type="Proteomes" id="UP001610446"/>
    </source>
</evidence>
<dbReference type="PANTHER" id="PTHR31123:SF4">
    <property type="entry name" value="PROTEIN ALCS"/>
    <property type="match status" value="1"/>
</dbReference>